<evidence type="ECO:0000256" key="1">
    <source>
        <dbReference type="ARBA" id="ARBA00022737"/>
    </source>
</evidence>
<comment type="caution">
    <text evidence="3">The sequence shown here is derived from an EMBL/GenBank/DDBJ whole genome shotgun (WGS) entry which is preliminary data.</text>
</comment>
<dbReference type="InterPro" id="IPR001156">
    <property type="entry name" value="Transferrin-like_dom"/>
</dbReference>
<evidence type="ECO:0000259" key="2">
    <source>
        <dbReference type="PROSITE" id="PS51408"/>
    </source>
</evidence>
<dbReference type="SUPFAM" id="SSF53850">
    <property type="entry name" value="Periplasmic binding protein-like II"/>
    <property type="match status" value="1"/>
</dbReference>
<dbReference type="GO" id="GO:0055037">
    <property type="term" value="C:recycling endosome"/>
    <property type="evidence" value="ECO:0007669"/>
    <property type="project" value="TreeGrafter"/>
</dbReference>
<dbReference type="GO" id="GO:0006826">
    <property type="term" value="P:iron ion transport"/>
    <property type="evidence" value="ECO:0007669"/>
    <property type="project" value="TreeGrafter"/>
</dbReference>
<proteinExistence type="predicted"/>
<dbReference type="GO" id="GO:0005615">
    <property type="term" value="C:extracellular space"/>
    <property type="evidence" value="ECO:0007669"/>
    <property type="project" value="TreeGrafter"/>
</dbReference>
<dbReference type="GO" id="GO:0005886">
    <property type="term" value="C:plasma membrane"/>
    <property type="evidence" value="ECO:0007669"/>
    <property type="project" value="TreeGrafter"/>
</dbReference>
<gene>
    <name evidence="3" type="ORF">LTLLF_203295</name>
</gene>
<name>A0A8J6FY83_MICOH</name>
<dbReference type="PANTHER" id="PTHR11485">
    <property type="entry name" value="TRANSFERRIN"/>
    <property type="match status" value="1"/>
</dbReference>
<dbReference type="SMART" id="SM00094">
    <property type="entry name" value="TR_FER"/>
    <property type="match status" value="1"/>
</dbReference>
<protein>
    <submittedName>
        <fullName evidence="3">Melanotransferrin</fullName>
    </submittedName>
</protein>
<dbReference type="AlphaFoldDB" id="A0A8J6FY83"/>
<keyword evidence="1" id="KW-0677">Repeat</keyword>
<evidence type="ECO:0000313" key="3">
    <source>
        <dbReference type="EMBL" id="KAH0499983.1"/>
    </source>
</evidence>
<dbReference type="PRINTS" id="PR00422">
    <property type="entry name" value="TRANSFERRIN"/>
</dbReference>
<organism evidence="3 4">
    <name type="scientific">Microtus ochrogaster</name>
    <name type="common">Prairie vole</name>
    <dbReference type="NCBI Taxonomy" id="79684"/>
    <lineage>
        <taxon>Eukaryota</taxon>
        <taxon>Metazoa</taxon>
        <taxon>Chordata</taxon>
        <taxon>Craniata</taxon>
        <taxon>Vertebrata</taxon>
        <taxon>Euteleostomi</taxon>
        <taxon>Mammalia</taxon>
        <taxon>Eutheria</taxon>
        <taxon>Euarchontoglires</taxon>
        <taxon>Glires</taxon>
        <taxon>Rodentia</taxon>
        <taxon>Myomorpha</taxon>
        <taxon>Muroidea</taxon>
        <taxon>Cricetidae</taxon>
        <taxon>Arvicolinae</taxon>
        <taxon>Microtus</taxon>
    </lineage>
</organism>
<dbReference type="Pfam" id="PF00405">
    <property type="entry name" value="Transferrin"/>
    <property type="match status" value="1"/>
</dbReference>
<dbReference type="PANTHER" id="PTHR11485:SF21">
    <property type="entry name" value="MELANOTRANSFERRIN"/>
    <property type="match status" value="1"/>
</dbReference>
<dbReference type="PROSITE" id="PS51408">
    <property type="entry name" value="TRANSFERRIN_LIKE_4"/>
    <property type="match status" value="1"/>
</dbReference>
<dbReference type="Gene3D" id="3.40.190.10">
    <property type="entry name" value="Periplasmic binding protein-like II"/>
    <property type="match status" value="1"/>
</dbReference>
<evidence type="ECO:0000313" key="4">
    <source>
        <dbReference type="Proteomes" id="UP000710432"/>
    </source>
</evidence>
<sequence length="164" mass="18308">MSQDFQLLCRDGSRADVTEWRRCHLARVPAHAVVVRNDMHGGLIFQLLNEGQILFNHESSSFQMFSSEAYGQKNLLFKDSTLELVPIATQNYEAWLGQEYLQAMKGLLCDPNRESLSLPLPATSLPKHNMAGFAMRPPGLANYPGSKLWPVAPVETGHSHFPTA</sequence>
<dbReference type="PROSITE" id="PS00207">
    <property type="entry name" value="TRANSFERRIN_LIKE_3"/>
    <property type="match status" value="1"/>
</dbReference>
<dbReference type="GO" id="GO:0005769">
    <property type="term" value="C:early endosome"/>
    <property type="evidence" value="ECO:0007669"/>
    <property type="project" value="TreeGrafter"/>
</dbReference>
<dbReference type="InterPro" id="IPR018195">
    <property type="entry name" value="Transferrin_Fe_BS"/>
</dbReference>
<accession>A0A8J6FY83</accession>
<feature type="domain" description="Transferrin-like" evidence="2">
    <location>
        <begin position="1"/>
        <end position="109"/>
    </location>
</feature>
<dbReference type="EMBL" id="JAATJU010028029">
    <property type="protein sequence ID" value="KAH0499983.1"/>
    <property type="molecule type" value="Genomic_DNA"/>
</dbReference>
<dbReference type="Proteomes" id="UP000710432">
    <property type="component" value="Unassembled WGS sequence"/>
</dbReference>
<reference evidence="3" key="1">
    <citation type="submission" date="2020-03" db="EMBL/GenBank/DDBJ databases">
        <title>Studies in the Genomics of Life Span.</title>
        <authorList>
            <person name="Glass D."/>
        </authorList>
    </citation>
    <scope>NUCLEOTIDE SEQUENCE</scope>
    <source>
        <strain evidence="3">LTLLF</strain>
        <tissue evidence="3">Muscle</tissue>
    </source>
</reference>